<reference evidence="1 2" key="1">
    <citation type="journal article" date="2019" name="Sci. Rep.">
        <title>Orb-weaving spider Araneus ventricosus genome elucidates the spidroin gene catalogue.</title>
        <authorList>
            <person name="Kono N."/>
            <person name="Nakamura H."/>
            <person name="Ohtoshi R."/>
            <person name="Moran D.A.P."/>
            <person name="Shinohara A."/>
            <person name="Yoshida Y."/>
            <person name="Fujiwara M."/>
            <person name="Mori M."/>
            <person name="Tomita M."/>
            <person name="Arakawa K."/>
        </authorList>
    </citation>
    <scope>NUCLEOTIDE SEQUENCE [LARGE SCALE GENOMIC DNA]</scope>
</reference>
<protein>
    <submittedName>
        <fullName evidence="1">Uncharacterized protein</fullName>
    </submittedName>
</protein>
<name>A0A4Y2X4I5_ARAVE</name>
<dbReference type="EMBL" id="BGPR01069406">
    <property type="protein sequence ID" value="GBO43057.1"/>
    <property type="molecule type" value="Genomic_DNA"/>
</dbReference>
<keyword evidence="2" id="KW-1185">Reference proteome</keyword>
<organism evidence="1 2">
    <name type="scientific">Araneus ventricosus</name>
    <name type="common">Orbweaver spider</name>
    <name type="synonym">Epeira ventricosa</name>
    <dbReference type="NCBI Taxonomy" id="182803"/>
    <lineage>
        <taxon>Eukaryota</taxon>
        <taxon>Metazoa</taxon>
        <taxon>Ecdysozoa</taxon>
        <taxon>Arthropoda</taxon>
        <taxon>Chelicerata</taxon>
        <taxon>Arachnida</taxon>
        <taxon>Araneae</taxon>
        <taxon>Araneomorphae</taxon>
        <taxon>Entelegynae</taxon>
        <taxon>Araneoidea</taxon>
        <taxon>Araneidae</taxon>
        <taxon>Araneus</taxon>
    </lineage>
</organism>
<proteinExistence type="predicted"/>
<accession>A0A4Y2X4I5</accession>
<comment type="caution">
    <text evidence="1">The sequence shown here is derived from an EMBL/GenBank/DDBJ whole genome shotgun (WGS) entry which is preliminary data.</text>
</comment>
<gene>
    <name evidence="1" type="ORF">AVEN_249900_1</name>
</gene>
<evidence type="ECO:0000313" key="1">
    <source>
        <dbReference type="EMBL" id="GBO43057.1"/>
    </source>
</evidence>
<sequence>MTCFYIPDVRLPYGRISRSRPDWCPDPQNVRIYASECGERGIRLQSRKSDLFEKADIIKPMKENSLFTMLTSIVDGKVDGLPTRPQLKLKFKVSTVLC</sequence>
<dbReference type="Proteomes" id="UP000499080">
    <property type="component" value="Unassembled WGS sequence"/>
</dbReference>
<evidence type="ECO:0000313" key="2">
    <source>
        <dbReference type="Proteomes" id="UP000499080"/>
    </source>
</evidence>
<dbReference type="AlphaFoldDB" id="A0A4Y2X4I5"/>